<protein>
    <submittedName>
        <fullName evidence="2">Uncharacterized protein</fullName>
    </submittedName>
</protein>
<evidence type="ECO:0000313" key="3">
    <source>
        <dbReference type="Proteomes" id="UP000054166"/>
    </source>
</evidence>
<dbReference type="InParanoid" id="A0A0C3G6H7"/>
<reference evidence="3" key="2">
    <citation type="submission" date="2015-01" db="EMBL/GenBank/DDBJ databases">
        <title>Evolutionary Origins and Diversification of the Mycorrhizal Mutualists.</title>
        <authorList>
            <consortium name="DOE Joint Genome Institute"/>
            <consortium name="Mycorrhizal Genomics Consortium"/>
            <person name="Kohler A."/>
            <person name="Kuo A."/>
            <person name="Nagy L.G."/>
            <person name="Floudas D."/>
            <person name="Copeland A."/>
            <person name="Barry K.W."/>
            <person name="Cichocki N."/>
            <person name="Veneault-Fourrey C."/>
            <person name="LaButti K."/>
            <person name="Lindquist E.A."/>
            <person name="Lipzen A."/>
            <person name="Lundell T."/>
            <person name="Morin E."/>
            <person name="Murat C."/>
            <person name="Riley R."/>
            <person name="Ohm R."/>
            <person name="Sun H."/>
            <person name="Tunlid A."/>
            <person name="Henrissat B."/>
            <person name="Grigoriev I.V."/>
            <person name="Hibbett D.S."/>
            <person name="Martin F."/>
        </authorList>
    </citation>
    <scope>NUCLEOTIDE SEQUENCE [LARGE SCALE GENOMIC DNA]</scope>
    <source>
        <strain evidence="3">F 1598</strain>
    </source>
</reference>
<feature type="compositionally biased region" description="Low complexity" evidence="1">
    <location>
        <begin position="375"/>
        <end position="387"/>
    </location>
</feature>
<reference evidence="2 3" key="1">
    <citation type="submission" date="2014-04" db="EMBL/GenBank/DDBJ databases">
        <authorList>
            <consortium name="DOE Joint Genome Institute"/>
            <person name="Kuo A."/>
            <person name="Tarkka M."/>
            <person name="Buscot F."/>
            <person name="Kohler A."/>
            <person name="Nagy L.G."/>
            <person name="Floudas D."/>
            <person name="Copeland A."/>
            <person name="Barry K.W."/>
            <person name="Cichocki N."/>
            <person name="Veneault-Fourrey C."/>
            <person name="LaButti K."/>
            <person name="Lindquist E.A."/>
            <person name="Lipzen A."/>
            <person name="Lundell T."/>
            <person name="Morin E."/>
            <person name="Murat C."/>
            <person name="Sun H."/>
            <person name="Tunlid A."/>
            <person name="Henrissat B."/>
            <person name="Grigoriev I.V."/>
            <person name="Hibbett D.S."/>
            <person name="Martin F."/>
            <person name="Nordberg H.P."/>
            <person name="Cantor M.N."/>
            <person name="Hua S.X."/>
        </authorList>
    </citation>
    <scope>NUCLEOTIDE SEQUENCE [LARGE SCALE GENOMIC DNA]</scope>
    <source>
        <strain evidence="2 3">F 1598</strain>
    </source>
</reference>
<keyword evidence="3" id="KW-1185">Reference proteome</keyword>
<accession>A0A0C3G6H7</accession>
<feature type="compositionally biased region" description="Basic and acidic residues" evidence="1">
    <location>
        <begin position="74"/>
        <end position="85"/>
    </location>
</feature>
<feature type="region of interest" description="Disordered" evidence="1">
    <location>
        <begin position="367"/>
        <end position="411"/>
    </location>
</feature>
<feature type="compositionally biased region" description="Low complexity" evidence="1">
    <location>
        <begin position="402"/>
        <end position="411"/>
    </location>
</feature>
<dbReference type="OrthoDB" id="2337158at2759"/>
<evidence type="ECO:0000256" key="1">
    <source>
        <dbReference type="SAM" id="MobiDB-lite"/>
    </source>
</evidence>
<gene>
    <name evidence="2" type="ORF">PILCRDRAFT_809852</name>
</gene>
<organism evidence="2 3">
    <name type="scientific">Piloderma croceum (strain F 1598)</name>
    <dbReference type="NCBI Taxonomy" id="765440"/>
    <lineage>
        <taxon>Eukaryota</taxon>
        <taxon>Fungi</taxon>
        <taxon>Dikarya</taxon>
        <taxon>Basidiomycota</taxon>
        <taxon>Agaricomycotina</taxon>
        <taxon>Agaricomycetes</taxon>
        <taxon>Agaricomycetidae</taxon>
        <taxon>Atheliales</taxon>
        <taxon>Atheliaceae</taxon>
        <taxon>Piloderma</taxon>
    </lineage>
</organism>
<sequence>MAVAGSSLATSEQEREMTRHQRGLVDTCFEEGQYESGISVLEQLRSSQFKPSESHIRQLLYIALYPPLLPPAADDERKERGKDTFDPSTPSKAAAKQVQKSPLIPSAKATEAALRLLTSFTLTNSPGALGRALPENVSVSDWLAKVRKNDEDTEEDSYIAREAMCIHEAKHVWAILKEGMIQRKVVAPITPKGKGKKRRRDYEHHFEDKLSDTEGAAPQVVVSENAWPVLDWLLAVLEKDELLEEKAGSLRYSSILLSQIPPPRSGAGARWEADAPLDIIFYCLEQTLPKRKAMGARLMTLLINLSSTIYFDLNLFVTSVYTRLSSTSSATSTDTFSTLFSALAPSPAISKFKLVLCKKYLNSLTTTMSSSVDGPQPAFRPRPQARAVHSSRQSSVPQHEGSMSSVKSTTSDSISVTSITSKYPLPPPSEILHLLQQPPGSSYPLTQSLRIKFELLLSYALVQNPPTEVGDQESEWRNMLLDGRVQKAVDSAFAGEGGRYKESLKMIMGTW</sequence>
<feature type="region of interest" description="Disordered" evidence="1">
    <location>
        <begin position="72"/>
        <end position="104"/>
    </location>
</feature>
<proteinExistence type="predicted"/>
<dbReference type="EMBL" id="KN832970">
    <property type="protein sequence ID" value="KIM91865.1"/>
    <property type="molecule type" value="Genomic_DNA"/>
</dbReference>
<dbReference type="HOGENOM" id="CLU_040677_0_0_1"/>
<evidence type="ECO:0000313" key="2">
    <source>
        <dbReference type="EMBL" id="KIM91865.1"/>
    </source>
</evidence>
<dbReference type="AlphaFoldDB" id="A0A0C3G6H7"/>
<dbReference type="Proteomes" id="UP000054166">
    <property type="component" value="Unassembled WGS sequence"/>
</dbReference>
<name>A0A0C3G6H7_PILCF</name>
<feature type="region of interest" description="Disordered" evidence="1">
    <location>
        <begin position="1"/>
        <end position="22"/>
    </location>
</feature>